<name>A0A834T9Q6_9FABA</name>
<proteinExistence type="predicted"/>
<dbReference type="AlphaFoldDB" id="A0A834T9Q6"/>
<reference evidence="1" key="1">
    <citation type="submission" date="2020-09" db="EMBL/GenBank/DDBJ databases">
        <title>Genome-Enabled Discovery of Anthraquinone Biosynthesis in Senna tora.</title>
        <authorList>
            <person name="Kang S.-H."/>
            <person name="Pandey R.P."/>
            <person name="Lee C.-M."/>
            <person name="Sim J.-S."/>
            <person name="Jeong J.-T."/>
            <person name="Choi B.-S."/>
            <person name="Jung M."/>
            <person name="Ginzburg D."/>
            <person name="Zhao K."/>
            <person name="Won S.Y."/>
            <person name="Oh T.-J."/>
            <person name="Yu Y."/>
            <person name="Kim N.-H."/>
            <person name="Lee O.R."/>
            <person name="Lee T.-H."/>
            <person name="Bashyal P."/>
            <person name="Kim T.-S."/>
            <person name="Lee W.-H."/>
            <person name="Kawkins C."/>
            <person name="Kim C.-K."/>
            <person name="Kim J.S."/>
            <person name="Ahn B.O."/>
            <person name="Rhee S.Y."/>
            <person name="Sohng J.K."/>
        </authorList>
    </citation>
    <scope>NUCLEOTIDE SEQUENCE</scope>
    <source>
        <tissue evidence="1">Leaf</tissue>
    </source>
</reference>
<accession>A0A834T9Q6</accession>
<comment type="caution">
    <text evidence="1">The sequence shown here is derived from an EMBL/GenBank/DDBJ whole genome shotgun (WGS) entry which is preliminary data.</text>
</comment>
<protein>
    <submittedName>
        <fullName evidence="1">Uncharacterized protein</fullName>
    </submittedName>
</protein>
<evidence type="ECO:0000313" key="1">
    <source>
        <dbReference type="EMBL" id="KAF7812564.1"/>
    </source>
</evidence>
<dbReference type="EMBL" id="JAAIUW010000010">
    <property type="protein sequence ID" value="KAF7812564.1"/>
    <property type="molecule type" value="Genomic_DNA"/>
</dbReference>
<evidence type="ECO:0000313" key="2">
    <source>
        <dbReference type="Proteomes" id="UP000634136"/>
    </source>
</evidence>
<gene>
    <name evidence="1" type="ORF">G2W53_033540</name>
</gene>
<sequence>MKYKFKRVVAHVSQIDLLALYLGIRVDVMLEGTHDRMEEPKKSRFKRVVAQASQTDHFALCLGI</sequence>
<keyword evidence="2" id="KW-1185">Reference proteome</keyword>
<organism evidence="1 2">
    <name type="scientific">Senna tora</name>
    <dbReference type="NCBI Taxonomy" id="362788"/>
    <lineage>
        <taxon>Eukaryota</taxon>
        <taxon>Viridiplantae</taxon>
        <taxon>Streptophyta</taxon>
        <taxon>Embryophyta</taxon>
        <taxon>Tracheophyta</taxon>
        <taxon>Spermatophyta</taxon>
        <taxon>Magnoliopsida</taxon>
        <taxon>eudicotyledons</taxon>
        <taxon>Gunneridae</taxon>
        <taxon>Pentapetalae</taxon>
        <taxon>rosids</taxon>
        <taxon>fabids</taxon>
        <taxon>Fabales</taxon>
        <taxon>Fabaceae</taxon>
        <taxon>Caesalpinioideae</taxon>
        <taxon>Cassia clade</taxon>
        <taxon>Senna</taxon>
    </lineage>
</organism>
<dbReference type="Proteomes" id="UP000634136">
    <property type="component" value="Unassembled WGS sequence"/>
</dbReference>